<dbReference type="EMBL" id="JGEU01000034">
    <property type="protein sequence ID" value="EYB09833.1"/>
    <property type="molecule type" value="Genomic_DNA"/>
</dbReference>
<organism evidence="1 2">
    <name type="scientific">Bacteroides fragilis str. 3783N1-6</name>
    <dbReference type="NCBI Taxonomy" id="1339310"/>
    <lineage>
        <taxon>Bacteria</taxon>
        <taxon>Pseudomonadati</taxon>
        <taxon>Bacteroidota</taxon>
        <taxon>Bacteroidia</taxon>
        <taxon>Bacteroidales</taxon>
        <taxon>Bacteroidaceae</taxon>
        <taxon>Bacteroides</taxon>
    </lineage>
</organism>
<dbReference type="Proteomes" id="UP000021175">
    <property type="component" value="Unassembled WGS sequence"/>
</dbReference>
<name>A0AB73ALH7_BACFG</name>
<reference evidence="1 2" key="1">
    <citation type="submission" date="2014-02" db="EMBL/GenBank/DDBJ databases">
        <authorList>
            <person name="Sears C."/>
            <person name="Carroll K."/>
            <person name="Sack B.R."/>
            <person name="Qadri F."/>
            <person name="Myers L.L."/>
            <person name="Chung G.-T."/>
            <person name="Escheverria P."/>
            <person name="Fraser C.M."/>
            <person name="Sadzewicz L."/>
            <person name="Shefchek K.A."/>
            <person name="Tallon L."/>
            <person name="Das S.P."/>
            <person name="Daugherty S."/>
            <person name="Mongodin E.F."/>
        </authorList>
    </citation>
    <scope>NUCLEOTIDE SEQUENCE [LARGE SCALE GENOMIC DNA]</scope>
    <source>
        <strain evidence="1 2">3783N1-6</strain>
    </source>
</reference>
<protein>
    <submittedName>
        <fullName evidence="1">Uncharacterized protein</fullName>
    </submittedName>
</protein>
<dbReference type="AlphaFoldDB" id="A0AB73ALH7"/>
<proteinExistence type="predicted"/>
<comment type="caution">
    <text evidence="1">The sequence shown here is derived from an EMBL/GenBank/DDBJ whole genome shotgun (WGS) entry which is preliminary data.</text>
</comment>
<evidence type="ECO:0000313" key="1">
    <source>
        <dbReference type="EMBL" id="EYB09833.1"/>
    </source>
</evidence>
<evidence type="ECO:0000313" key="2">
    <source>
        <dbReference type="Proteomes" id="UP000021175"/>
    </source>
</evidence>
<gene>
    <name evidence="1" type="ORF">M119_2157</name>
</gene>
<accession>A0AB73ALH7</accession>
<sequence>MKSISSRNFRSPTMFFKSRLSPDISIKTATEEMPVISPKLTPGKAKNNCISR</sequence>